<evidence type="ECO:0000313" key="2">
    <source>
        <dbReference type="EMBL" id="CBI10562.1"/>
    </source>
</evidence>
<name>E6QTJ0_9ZZZZ</name>
<dbReference type="Pfam" id="PF12966">
    <property type="entry name" value="AtpR"/>
    <property type="match status" value="1"/>
</dbReference>
<sequence>MTDWVMRGMALLVGASLGVFFFGGLWWTVRSSLVSKQPAIWLGLSGLVRVGVVLAGFYWVAGHDATRWLAAVLGFMFVQRVSIRWLRPTSEYAGGK</sequence>
<feature type="transmembrane region" description="Helical" evidence="1">
    <location>
        <begin position="6"/>
        <end position="27"/>
    </location>
</feature>
<proteinExistence type="predicted"/>
<comment type="caution">
    <text evidence="2">The sequence shown here is derived from an EMBL/GenBank/DDBJ whole genome shotgun (WGS) entry which is preliminary data.</text>
</comment>
<keyword evidence="1" id="KW-0472">Membrane</keyword>
<evidence type="ECO:0000256" key="1">
    <source>
        <dbReference type="SAM" id="Phobius"/>
    </source>
</evidence>
<organism evidence="2">
    <name type="scientific">mine drainage metagenome</name>
    <dbReference type="NCBI Taxonomy" id="410659"/>
    <lineage>
        <taxon>unclassified sequences</taxon>
        <taxon>metagenomes</taxon>
        <taxon>ecological metagenomes</taxon>
    </lineage>
</organism>
<dbReference type="AlphaFoldDB" id="E6QTJ0"/>
<dbReference type="EMBL" id="CABR01000089">
    <property type="protein sequence ID" value="CBI10562.1"/>
    <property type="molecule type" value="Genomic_DNA"/>
</dbReference>
<keyword evidence="1" id="KW-0812">Transmembrane</keyword>
<dbReference type="NCBIfam" id="TIGR03165">
    <property type="entry name" value="F1F0_chp_2"/>
    <property type="match status" value="1"/>
</dbReference>
<accession>E6QTJ0</accession>
<protein>
    <recommendedName>
        <fullName evidence="3">N-ATPase, AtpR subunit</fullName>
    </recommendedName>
</protein>
<evidence type="ECO:0008006" key="3">
    <source>
        <dbReference type="Google" id="ProtNLM"/>
    </source>
</evidence>
<keyword evidence="1" id="KW-1133">Transmembrane helix</keyword>
<gene>
    <name evidence="2" type="ORF">CARN7_1345</name>
</gene>
<dbReference type="InterPro" id="IPR017581">
    <property type="entry name" value="AtpR-like"/>
</dbReference>
<reference evidence="2" key="1">
    <citation type="submission" date="2009-10" db="EMBL/GenBank/DDBJ databases">
        <title>Diversity of trophic interactions inside an arsenic-rich microbial ecosystem.</title>
        <authorList>
            <person name="Bertin P.N."/>
            <person name="Heinrich-Salmeron A."/>
            <person name="Pelletier E."/>
            <person name="Goulhen-Chollet F."/>
            <person name="Arsene-Ploetze F."/>
            <person name="Gallien S."/>
            <person name="Calteau A."/>
            <person name="Vallenet D."/>
            <person name="Casiot C."/>
            <person name="Chane-Woon-Ming B."/>
            <person name="Giloteaux L."/>
            <person name="Barakat M."/>
            <person name="Bonnefoy V."/>
            <person name="Bruneel O."/>
            <person name="Chandler M."/>
            <person name="Cleiss J."/>
            <person name="Duran R."/>
            <person name="Elbaz-Poulichet F."/>
            <person name="Fonknechten N."/>
            <person name="Lauga B."/>
            <person name="Mornico D."/>
            <person name="Ortet P."/>
            <person name="Schaeffer C."/>
            <person name="Siguier P."/>
            <person name="Alexander Thil Smith A."/>
            <person name="Van Dorsselaer A."/>
            <person name="Weissenbach J."/>
            <person name="Medigue C."/>
            <person name="Le Paslier D."/>
        </authorList>
    </citation>
    <scope>NUCLEOTIDE SEQUENCE</scope>
</reference>
<feature type="transmembrane region" description="Helical" evidence="1">
    <location>
        <begin position="39"/>
        <end position="61"/>
    </location>
</feature>